<accession>A0A7X8SPJ0</accession>
<name>A0A7X8SPJ0_9BACT</name>
<dbReference type="InterPro" id="IPR019619">
    <property type="entry name" value="DUF2490"/>
</dbReference>
<dbReference type="RefSeq" id="WP_168884682.1">
    <property type="nucleotide sequence ID" value="NZ_JABAIL010000009.1"/>
</dbReference>
<evidence type="ECO:0000313" key="2">
    <source>
        <dbReference type="Proteomes" id="UP000585050"/>
    </source>
</evidence>
<gene>
    <name evidence="1" type="ORF">HGP29_22395</name>
</gene>
<sequence length="233" mass="27526">MNIKIHYQTLIGYLVFLLTLISASDLFGQDFLWLHYFNKYKLSYKFSIDSDFGWRQYGNPEEYRGQFRTGLHYDLSDVSYVRGGIMYVNGTVAAEEIRYYQDFVYKFRIGDVTVQQRVRFEEQTFTDPERDFRFRLRYNPAVKFPSPIGQFTLSAEPFFTLTDPNSRVSSNRLLVGLTNKVYKNISLSIQYINERSYTKAETNFIDEAQMIRIKIDHVIHPLKTGPLFGRNKM</sequence>
<evidence type="ECO:0000313" key="1">
    <source>
        <dbReference type="EMBL" id="NLR93968.1"/>
    </source>
</evidence>
<proteinExistence type="predicted"/>
<dbReference type="EMBL" id="JABAIL010000009">
    <property type="protein sequence ID" value="NLR93968.1"/>
    <property type="molecule type" value="Genomic_DNA"/>
</dbReference>
<dbReference type="Proteomes" id="UP000585050">
    <property type="component" value="Unassembled WGS sequence"/>
</dbReference>
<keyword evidence="2" id="KW-1185">Reference proteome</keyword>
<reference evidence="1 2" key="1">
    <citation type="submission" date="2020-04" db="EMBL/GenBank/DDBJ databases">
        <title>Flammeovirga sp. SR4, a novel species isolated from seawater.</title>
        <authorList>
            <person name="Wang X."/>
        </authorList>
    </citation>
    <scope>NUCLEOTIDE SEQUENCE [LARGE SCALE GENOMIC DNA]</scope>
    <source>
        <strain evidence="1 2">SR4</strain>
    </source>
</reference>
<protein>
    <submittedName>
        <fullName evidence="1">DUF2490 domain-containing protein</fullName>
    </submittedName>
</protein>
<dbReference type="AlphaFoldDB" id="A0A7X8SPJ0"/>
<organism evidence="1 2">
    <name type="scientific">Flammeovirga agarivorans</name>
    <dbReference type="NCBI Taxonomy" id="2726742"/>
    <lineage>
        <taxon>Bacteria</taxon>
        <taxon>Pseudomonadati</taxon>
        <taxon>Bacteroidota</taxon>
        <taxon>Cytophagia</taxon>
        <taxon>Cytophagales</taxon>
        <taxon>Flammeovirgaceae</taxon>
        <taxon>Flammeovirga</taxon>
    </lineage>
</organism>
<comment type="caution">
    <text evidence="1">The sequence shown here is derived from an EMBL/GenBank/DDBJ whole genome shotgun (WGS) entry which is preliminary data.</text>
</comment>
<dbReference type="Pfam" id="PF10677">
    <property type="entry name" value="DUF2490"/>
    <property type="match status" value="1"/>
</dbReference>